<feature type="non-terminal residue" evidence="1">
    <location>
        <position position="1"/>
    </location>
</feature>
<comment type="caution">
    <text evidence="1">The sequence shown here is derived from an EMBL/GenBank/DDBJ whole genome shotgun (WGS) entry which is preliminary data.</text>
</comment>
<protein>
    <submittedName>
        <fullName evidence="1">Uncharacterized protein</fullName>
    </submittedName>
</protein>
<sequence length="100" mass="11545">KSLFLSPTNSNCSPILPLTLRWWKAKRSRMRFVVLALLLMMVSSTLAANRKALTMIEMHEQDHRELAEFESKFEYPGSSVDNHHYIPREDFNNYNGGCGV</sequence>
<reference evidence="1 2" key="1">
    <citation type="journal article" date="2022" name="Plant J.">
        <title>Chromosome-level genome of Camellia lanceoleosa provides a valuable resource for understanding genome evolution and self-incompatibility.</title>
        <authorList>
            <person name="Gong W."/>
            <person name="Xiao S."/>
            <person name="Wang L."/>
            <person name="Liao Z."/>
            <person name="Chang Y."/>
            <person name="Mo W."/>
            <person name="Hu G."/>
            <person name="Li W."/>
            <person name="Zhao G."/>
            <person name="Zhu H."/>
            <person name="Hu X."/>
            <person name="Ji K."/>
            <person name="Xiang X."/>
            <person name="Song Q."/>
            <person name="Yuan D."/>
            <person name="Jin S."/>
            <person name="Zhang L."/>
        </authorList>
    </citation>
    <scope>NUCLEOTIDE SEQUENCE [LARGE SCALE GENOMIC DNA]</scope>
    <source>
        <strain evidence="1">SQ_2022a</strain>
    </source>
</reference>
<proteinExistence type="predicted"/>
<dbReference type="Proteomes" id="UP001060215">
    <property type="component" value="Chromosome 7"/>
</dbReference>
<organism evidence="1 2">
    <name type="scientific">Camellia lanceoleosa</name>
    <dbReference type="NCBI Taxonomy" id="1840588"/>
    <lineage>
        <taxon>Eukaryota</taxon>
        <taxon>Viridiplantae</taxon>
        <taxon>Streptophyta</taxon>
        <taxon>Embryophyta</taxon>
        <taxon>Tracheophyta</taxon>
        <taxon>Spermatophyta</taxon>
        <taxon>Magnoliopsida</taxon>
        <taxon>eudicotyledons</taxon>
        <taxon>Gunneridae</taxon>
        <taxon>Pentapetalae</taxon>
        <taxon>asterids</taxon>
        <taxon>Ericales</taxon>
        <taxon>Theaceae</taxon>
        <taxon>Camellia</taxon>
    </lineage>
</organism>
<keyword evidence="2" id="KW-1185">Reference proteome</keyword>
<evidence type="ECO:0000313" key="2">
    <source>
        <dbReference type="Proteomes" id="UP001060215"/>
    </source>
</evidence>
<dbReference type="EMBL" id="CM045764">
    <property type="protein sequence ID" value="KAI8005543.1"/>
    <property type="molecule type" value="Genomic_DNA"/>
</dbReference>
<name>A0ACC0GY34_9ERIC</name>
<evidence type="ECO:0000313" key="1">
    <source>
        <dbReference type="EMBL" id="KAI8005543.1"/>
    </source>
</evidence>
<accession>A0ACC0GY34</accession>
<gene>
    <name evidence="1" type="ORF">LOK49_LG07G00400</name>
</gene>